<evidence type="ECO:0000313" key="2">
    <source>
        <dbReference type="Proteomes" id="UP000539111"/>
    </source>
</evidence>
<dbReference type="RefSeq" id="WP_179428222.1">
    <property type="nucleotide sequence ID" value="NZ_JACBZP010000001.1"/>
</dbReference>
<keyword evidence="2" id="KW-1185">Reference proteome</keyword>
<proteinExistence type="predicted"/>
<protein>
    <submittedName>
        <fullName evidence="1">Uncharacterized protein</fullName>
    </submittedName>
</protein>
<comment type="caution">
    <text evidence="1">The sequence shown here is derived from an EMBL/GenBank/DDBJ whole genome shotgun (WGS) entry which is preliminary data.</text>
</comment>
<evidence type="ECO:0000313" key="1">
    <source>
        <dbReference type="EMBL" id="NYI67906.1"/>
    </source>
</evidence>
<dbReference type="Proteomes" id="UP000539111">
    <property type="component" value="Unassembled WGS sequence"/>
</dbReference>
<organism evidence="1 2">
    <name type="scientific">Spelaeicoccus albus</name>
    <dbReference type="NCBI Taxonomy" id="1280376"/>
    <lineage>
        <taxon>Bacteria</taxon>
        <taxon>Bacillati</taxon>
        <taxon>Actinomycetota</taxon>
        <taxon>Actinomycetes</taxon>
        <taxon>Micrococcales</taxon>
        <taxon>Brevibacteriaceae</taxon>
        <taxon>Spelaeicoccus</taxon>
    </lineage>
</organism>
<dbReference type="AlphaFoldDB" id="A0A7Z0D309"/>
<reference evidence="1 2" key="1">
    <citation type="submission" date="2020-07" db="EMBL/GenBank/DDBJ databases">
        <title>Sequencing the genomes of 1000 actinobacteria strains.</title>
        <authorList>
            <person name="Klenk H.-P."/>
        </authorList>
    </citation>
    <scope>NUCLEOTIDE SEQUENCE [LARGE SCALE GENOMIC DNA]</scope>
    <source>
        <strain evidence="1 2">DSM 26341</strain>
    </source>
</reference>
<gene>
    <name evidence="1" type="ORF">BJY26_002212</name>
</gene>
<sequence length="107" mass="11385">MPGEQVRQLLLERRRLTNRIIGLSIAQLDAVPAGADESRRGLILRAIGSMADLGARAEGRPVRPVPDAGDRTLADRLAVMIDDVALAGAGPDLDEGIEILVGLRRAL</sequence>
<dbReference type="EMBL" id="JACBZP010000001">
    <property type="protein sequence ID" value="NYI67906.1"/>
    <property type="molecule type" value="Genomic_DNA"/>
</dbReference>
<accession>A0A7Z0D309</accession>
<name>A0A7Z0D309_9MICO</name>